<organism evidence="2 3">
    <name type="scientific">Methylophilales bacterium HTCC2181</name>
    <dbReference type="NCBI Taxonomy" id="383631"/>
    <lineage>
        <taxon>Bacteria</taxon>
        <taxon>Pseudomonadati</taxon>
        <taxon>Pseudomonadota</taxon>
        <taxon>Betaproteobacteria</taxon>
        <taxon>Nitrosomonadales</taxon>
        <taxon>OM43 clade</taxon>
    </lineage>
</organism>
<dbReference type="Gene3D" id="3.40.50.720">
    <property type="entry name" value="NAD(P)-binding Rossmann-like Domain"/>
    <property type="match status" value="1"/>
</dbReference>
<reference evidence="2 3" key="1">
    <citation type="submission" date="2006-11" db="EMBL/GenBank/DDBJ databases">
        <authorList>
            <person name="Giovannoni S."/>
            <person name="Vergin K."/>
            <person name="Ferriera S."/>
            <person name="Johnson J."/>
            <person name="Kravitz S."/>
            <person name="Beeson K."/>
            <person name="Sutton G."/>
            <person name="Rogers Y.-H."/>
            <person name="Friedman R."/>
            <person name="Frazier M."/>
            <person name="Venter J.C."/>
        </authorList>
    </citation>
    <scope>NUCLEOTIDE SEQUENCE [LARGE SCALE GENOMIC DNA]</scope>
    <source>
        <strain evidence="2 3">HTCC2181</strain>
    </source>
</reference>
<gene>
    <name evidence="2" type="ORF">MB2181_05000</name>
</gene>
<dbReference type="InterPro" id="IPR016040">
    <property type="entry name" value="NAD(P)-bd_dom"/>
</dbReference>
<proteinExistence type="predicted"/>
<dbReference type="NCBIfam" id="TIGR02622">
    <property type="entry name" value="CDP_4_6_dhtase"/>
    <property type="match status" value="1"/>
</dbReference>
<dbReference type="SUPFAM" id="SSF51735">
    <property type="entry name" value="NAD(P)-binding Rossmann-fold domains"/>
    <property type="match status" value="1"/>
</dbReference>
<dbReference type="PANTHER" id="PTHR43000">
    <property type="entry name" value="DTDP-D-GLUCOSE 4,6-DEHYDRATASE-RELATED"/>
    <property type="match status" value="1"/>
</dbReference>
<dbReference type="Pfam" id="PF16363">
    <property type="entry name" value="GDP_Man_Dehyd"/>
    <property type="match status" value="1"/>
</dbReference>
<evidence type="ECO:0000259" key="1">
    <source>
        <dbReference type="Pfam" id="PF16363"/>
    </source>
</evidence>
<sequence length="359" mass="39641">MEKLALIDSFWKNKSVLITGHTGFKGGWLALWLNSLGAHVHGYALAPSTTPSFFVAANVESLLASHTVADIRDAGMLQTTIKSVQPDIVFHLAAQPLVRQSYIDPVETYTTNVMGTVNLFEAVRKMSTVKALINVTTDKCYENNGSLKPFVEGDSMGGYDPYASSKGCSELITNSYRQSFLADKGVAIASARAGNVIGGGDWSVDRLIPDFLKAVDSGQELVIRSPSAIRPWQHVLEPLKGYLQLGEKLLKEGQPFAEAWNFGPSVKDAKTVEFIVKKLNQAFPQAKWSMDGSPQPHEAHYLTLDSTKANNKLKWQPRWTLDNTVDGIIAWHKAWRNGDNMQHFSLTQINDHEKLVSPS</sequence>
<dbReference type="InterPro" id="IPR013445">
    <property type="entry name" value="CDP_4_6_deHydtase"/>
</dbReference>
<evidence type="ECO:0000313" key="3">
    <source>
        <dbReference type="Proteomes" id="UP000054262"/>
    </source>
</evidence>
<feature type="domain" description="NAD(P)-binding" evidence="1">
    <location>
        <begin position="17"/>
        <end position="325"/>
    </location>
</feature>
<dbReference type="AlphaFoldDB" id="A0P797"/>
<protein>
    <submittedName>
        <fullName evidence="2">CDP-glucose 4,6-dehydratase</fullName>
    </submittedName>
</protein>
<keyword evidence="3" id="KW-1185">Reference proteome</keyword>
<dbReference type="CDD" id="cd05252">
    <property type="entry name" value="CDP_GD_SDR_e"/>
    <property type="match status" value="1"/>
</dbReference>
<evidence type="ECO:0000313" key="2">
    <source>
        <dbReference type="EMBL" id="EAV47407.1"/>
    </source>
</evidence>
<dbReference type="Gene3D" id="3.90.25.10">
    <property type="entry name" value="UDP-galactose 4-epimerase, domain 1"/>
    <property type="match status" value="1"/>
</dbReference>
<accession>A0P797</accession>
<name>A0P797_9PROT</name>
<comment type="caution">
    <text evidence="2">The sequence shown here is derived from an EMBL/GenBank/DDBJ whole genome shotgun (WGS) entry which is preliminary data.</text>
</comment>
<dbReference type="InterPro" id="IPR036291">
    <property type="entry name" value="NAD(P)-bd_dom_sf"/>
</dbReference>
<dbReference type="EMBL" id="AAUX01000001">
    <property type="protein sequence ID" value="EAV47407.1"/>
    <property type="molecule type" value="Genomic_DNA"/>
</dbReference>
<dbReference type="Proteomes" id="UP000054262">
    <property type="component" value="Unassembled WGS sequence"/>
</dbReference>